<keyword evidence="4" id="KW-0378">Hydrolase</keyword>
<evidence type="ECO:0000256" key="6">
    <source>
        <dbReference type="SAM" id="SignalP"/>
    </source>
</evidence>
<evidence type="ECO:0000313" key="8">
    <source>
        <dbReference type="EMBL" id="SCY28813.1"/>
    </source>
</evidence>
<dbReference type="Gene3D" id="3.40.50.1700">
    <property type="entry name" value="Glycoside hydrolase family 3 C-terminal domain"/>
    <property type="match status" value="1"/>
</dbReference>
<sequence>MRRFASLLLTYVMVAEAFCSSVVSIKAKEPVESIISGMTTEQKIAQMIIPSLRTWNNKDTTVLNSEQAAALKKYDFAGVILFSQNTKNVTKTTELINSIQDAHSNGGFKDSMFVAVDQEGGRVTRLQTGTHMPGNMAVAATGDVTNAYKAATVIGKELAVQGFNLDFAPVVDVNSNPANPVIGVRSFSDKPEIVTQYGLNYVNGLHDQKVMTCLKHFPGHGDTDVDSHTGLPKIDKTYDELLKSELIPFSSLAAATDFIMTAHIQFPQIEKETCISKASGQKIYLPATLSKMFLTDILRKKLGYQGLIITDSMEMDAISTNFDKLDASARAINAGADILLMPVRLTSTKDIADLDAYIKGLGDMVRSGAISENRINESVTRILRTKEKYGLLDKVQKASPKNAASIVGSKELKAVEWEIAQKAATATKNDGVFPIGKDKKVVIFYPKKEELNSIKAGVKKAGINKVDYIFDGEGVSSSADSSIQNADVVICISSCATGGELKNTATVDTLIEKAKNNGKKTLVLSTNLPYDLQKFNNADALVACYGPGVNITAAIYKIFLG</sequence>
<dbReference type="InterPro" id="IPR036962">
    <property type="entry name" value="Glyco_hydro_3_N_sf"/>
</dbReference>
<keyword evidence="5" id="KW-0326">Glycosidase</keyword>
<dbReference type="InterPro" id="IPR036881">
    <property type="entry name" value="Glyco_hydro_3_C_sf"/>
</dbReference>
<gene>
    <name evidence="8" type="ORF">SAMN02910451_02049</name>
</gene>
<dbReference type="InterPro" id="IPR017853">
    <property type="entry name" value="GH"/>
</dbReference>
<dbReference type="SUPFAM" id="SSF51445">
    <property type="entry name" value="(Trans)glycosidases"/>
    <property type="match status" value="1"/>
</dbReference>
<organism evidence="8 9">
    <name type="scientific">Butyrivibrio hungatei</name>
    <dbReference type="NCBI Taxonomy" id="185008"/>
    <lineage>
        <taxon>Bacteria</taxon>
        <taxon>Bacillati</taxon>
        <taxon>Bacillota</taxon>
        <taxon>Clostridia</taxon>
        <taxon>Lachnospirales</taxon>
        <taxon>Lachnospiraceae</taxon>
        <taxon>Butyrivibrio</taxon>
    </lineage>
</organism>
<protein>
    <recommendedName>
        <fullName evidence="3">beta-N-acetylhexosaminidase</fullName>
        <ecNumber evidence="3">3.2.1.52</ecNumber>
    </recommendedName>
</protein>
<dbReference type="OrthoDB" id="9805821at2"/>
<accession>A0A1G5EP91</accession>
<evidence type="ECO:0000313" key="9">
    <source>
        <dbReference type="Proteomes" id="UP000183047"/>
    </source>
</evidence>
<reference evidence="9" key="1">
    <citation type="submission" date="2016-10" db="EMBL/GenBank/DDBJ databases">
        <authorList>
            <person name="Varghese N."/>
            <person name="Submissions S."/>
        </authorList>
    </citation>
    <scope>NUCLEOTIDE SEQUENCE [LARGE SCALE GENOMIC DNA]</scope>
    <source>
        <strain evidence="9">XBD2006</strain>
    </source>
</reference>
<keyword evidence="6" id="KW-0732">Signal</keyword>
<dbReference type="EMBL" id="FMUR01000011">
    <property type="protein sequence ID" value="SCY28813.1"/>
    <property type="molecule type" value="Genomic_DNA"/>
</dbReference>
<proteinExistence type="inferred from homology"/>
<evidence type="ECO:0000256" key="1">
    <source>
        <dbReference type="ARBA" id="ARBA00001231"/>
    </source>
</evidence>
<evidence type="ECO:0000259" key="7">
    <source>
        <dbReference type="Pfam" id="PF00933"/>
    </source>
</evidence>
<dbReference type="EC" id="3.2.1.52" evidence="3"/>
<dbReference type="PANTHER" id="PTHR30480">
    <property type="entry name" value="BETA-HEXOSAMINIDASE-RELATED"/>
    <property type="match status" value="1"/>
</dbReference>
<name>A0A1G5EP91_9FIRM</name>
<feature type="domain" description="Glycoside hydrolase family 3 N-terminal" evidence="7">
    <location>
        <begin position="39"/>
        <end position="384"/>
    </location>
</feature>
<dbReference type="InterPro" id="IPR050226">
    <property type="entry name" value="NagZ_Beta-hexosaminidase"/>
</dbReference>
<feature type="signal peptide" evidence="6">
    <location>
        <begin position="1"/>
        <end position="17"/>
    </location>
</feature>
<keyword evidence="9" id="KW-1185">Reference proteome</keyword>
<dbReference type="RefSeq" id="WP_074462611.1">
    <property type="nucleotide sequence ID" value="NZ_FMUR01000011.1"/>
</dbReference>
<evidence type="ECO:0000256" key="5">
    <source>
        <dbReference type="ARBA" id="ARBA00023295"/>
    </source>
</evidence>
<dbReference type="Pfam" id="PF00933">
    <property type="entry name" value="Glyco_hydro_3"/>
    <property type="match status" value="1"/>
</dbReference>
<evidence type="ECO:0000256" key="3">
    <source>
        <dbReference type="ARBA" id="ARBA00012663"/>
    </source>
</evidence>
<comment type="similarity">
    <text evidence="2">Belongs to the glycosyl hydrolase 3 family.</text>
</comment>
<dbReference type="GO" id="GO:0004563">
    <property type="term" value="F:beta-N-acetylhexosaminidase activity"/>
    <property type="evidence" value="ECO:0007669"/>
    <property type="project" value="UniProtKB-EC"/>
</dbReference>
<dbReference type="InterPro" id="IPR001764">
    <property type="entry name" value="Glyco_hydro_3_N"/>
</dbReference>
<comment type="catalytic activity">
    <reaction evidence="1">
        <text>Hydrolysis of terminal non-reducing N-acetyl-D-hexosamine residues in N-acetyl-beta-D-hexosaminides.</text>
        <dbReference type="EC" id="3.2.1.52"/>
    </reaction>
</comment>
<evidence type="ECO:0000256" key="2">
    <source>
        <dbReference type="ARBA" id="ARBA00005336"/>
    </source>
</evidence>
<evidence type="ECO:0000256" key="4">
    <source>
        <dbReference type="ARBA" id="ARBA00022801"/>
    </source>
</evidence>
<dbReference type="GO" id="GO:0005975">
    <property type="term" value="P:carbohydrate metabolic process"/>
    <property type="evidence" value="ECO:0007669"/>
    <property type="project" value="InterPro"/>
</dbReference>
<dbReference type="Gene3D" id="3.20.20.300">
    <property type="entry name" value="Glycoside hydrolase, family 3, N-terminal domain"/>
    <property type="match status" value="1"/>
</dbReference>
<dbReference type="AlphaFoldDB" id="A0A1G5EP91"/>
<feature type="chain" id="PRO_5039091520" description="beta-N-acetylhexosaminidase" evidence="6">
    <location>
        <begin position="18"/>
        <end position="561"/>
    </location>
</feature>
<dbReference type="PANTHER" id="PTHR30480:SF13">
    <property type="entry name" value="BETA-HEXOSAMINIDASE"/>
    <property type="match status" value="1"/>
</dbReference>
<dbReference type="GO" id="GO:0009254">
    <property type="term" value="P:peptidoglycan turnover"/>
    <property type="evidence" value="ECO:0007669"/>
    <property type="project" value="TreeGrafter"/>
</dbReference>
<dbReference type="Proteomes" id="UP000183047">
    <property type="component" value="Unassembled WGS sequence"/>
</dbReference>